<protein>
    <recommendedName>
        <fullName evidence="3">DUF1330 domain-containing protein</fullName>
    </recommendedName>
</protein>
<dbReference type="EMBL" id="JBHSYS010000003">
    <property type="protein sequence ID" value="MFC6958095.1"/>
    <property type="molecule type" value="Genomic_DNA"/>
</dbReference>
<comment type="caution">
    <text evidence="1">The sequence shown here is derived from an EMBL/GenBank/DDBJ whole genome shotgun (WGS) entry which is preliminary data.</text>
</comment>
<organism evidence="1 2">
    <name type="scientific">Glycomyces mayteni</name>
    <dbReference type="NCBI Taxonomy" id="543887"/>
    <lineage>
        <taxon>Bacteria</taxon>
        <taxon>Bacillati</taxon>
        <taxon>Actinomycetota</taxon>
        <taxon>Actinomycetes</taxon>
        <taxon>Glycomycetales</taxon>
        <taxon>Glycomycetaceae</taxon>
        <taxon>Glycomyces</taxon>
    </lineage>
</organism>
<evidence type="ECO:0000313" key="2">
    <source>
        <dbReference type="Proteomes" id="UP001596470"/>
    </source>
</evidence>
<evidence type="ECO:0008006" key="3">
    <source>
        <dbReference type="Google" id="ProtNLM"/>
    </source>
</evidence>
<dbReference type="Proteomes" id="UP001596470">
    <property type="component" value="Unassembled WGS sequence"/>
</dbReference>
<name>A0ABW2D710_9ACTN</name>
<accession>A0ABW2D710</accession>
<reference evidence="2" key="1">
    <citation type="journal article" date="2019" name="Int. J. Syst. Evol. Microbiol.">
        <title>The Global Catalogue of Microorganisms (GCM) 10K type strain sequencing project: providing services to taxonomists for standard genome sequencing and annotation.</title>
        <authorList>
            <consortium name="The Broad Institute Genomics Platform"/>
            <consortium name="The Broad Institute Genome Sequencing Center for Infectious Disease"/>
            <person name="Wu L."/>
            <person name="Ma J."/>
        </authorList>
    </citation>
    <scope>NUCLEOTIDE SEQUENCE [LARGE SCALE GENOMIC DNA]</scope>
    <source>
        <strain evidence="2">KACC 12634</strain>
    </source>
</reference>
<evidence type="ECO:0000313" key="1">
    <source>
        <dbReference type="EMBL" id="MFC6958095.1"/>
    </source>
</evidence>
<proteinExistence type="predicted"/>
<gene>
    <name evidence="1" type="ORF">ACFQS3_12885</name>
</gene>
<dbReference type="RefSeq" id="WP_382346256.1">
    <property type="nucleotide sequence ID" value="NZ_JBHMBP010000001.1"/>
</dbReference>
<sequence length="97" mass="10864">MSEPIELCCLLRARPGREADLHAYEDRVLALVPEHGGLLVSRAIGDGADGQPHEVHTYRFPLQDDLDAYMADPRRTALTIERDRVVESTVLFPVRLA</sequence>
<keyword evidence="2" id="KW-1185">Reference proteome</keyword>